<dbReference type="AlphaFoldDB" id="A0A4U8T6G4"/>
<dbReference type="PRINTS" id="PR00081">
    <property type="entry name" value="GDHRDH"/>
</dbReference>
<sequence>MPRVAFISGASRGIGRGIALALLKRGIVCVAVARDKNGLDEVKNAYPSLCHTLVLDLMQENALSTLIDYLQKKELMPQILIHNLGGQTPHDAQPLNKDVLLSAIMLNLGVSVMINEYFLPIMQKNRDGHIIHISSDCALDGYSPPAYCAAKAGLNAYVQSSARFYARDEICIQSVMPGIINFKGSAWDKKSRTHPHLYNERKAHLALGRFGRVDEIGEFVAMLCEKKNMLTTGANFLLNGGGYKRAGDRF</sequence>
<dbReference type="PANTHER" id="PTHR42879">
    <property type="entry name" value="3-OXOACYL-(ACYL-CARRIER-PROTEIN) REDUCTASE"/>
    <property type="match status" value="1"/>
</dbReference>
<evidence type="ECO:0000313" key="3">
    <source>
        <dbReference type="Proteomes" id="UP000029733"/>
    </source>
</evidence>
<accession>A0A4U8T6G4</accession>
<dbReference type="Pfam" id="PF13561">
    <property type="entry name" value="adh_short_C2"/>
    <property type="match status" value="1"/>
</dbReference>
<protein>
    <submittedName>
        <fullName evidence="2">SDR family oxidoreductase</fullName>
    </submittedName>
</protein>
<dbReference type="InterPro" id="IPR002347">
    <property type="entry name" value="SDR_fam"/>
</dbReference>
<comment type="caution">
    <text evidence="2">The sequence shown here is derived from an EMBL/GenBank/DDBJ whole genome shotgun (WGS) entry which is preliminary data.</text>
</comment>
<name>A0A4U8T6G4_9HELI</name>
<dbReference type="SUPFAM" id="SSF51735">
    <property type="entry name" value="NAD(P)-binding Rossmann-fold domains"/>
    <property type="match status" value="1"/>
</dbReference>
<evidence type="ECO:0000256" key="1">
    <source>
        <dbReference type="ARBA" id="ARBA00006484"/>
    </source>
</evidence>
<dbReference type="CDD" id="cd05233">
    <property type="entry name" value="SDR_c"/>
    <property type="match status" value="1"/>
</dbReference>
<dbReference type="InterPro" id="IPR036291">
    <property type="entry name" value="NAD(P)-bd_dom_sf"/>
</dbReference>
<proteinExistence type="inferred from homology"/>
<reference evidence="2 3" key="1">
    <citation type="journal article" date="2014" name="Genome Announc.">
        <title>Draft genome sequences of eight enterohepatic helicobacter species isolated from both laboratory and wild rodents.</title>
        <authorList>
            <person name="Sheh A."/>
            <person name="Shen Z."/>
            <person name="Fox J.G."/>
        </authorList>
    </citation>
    <scope>NUCLEOTIDE SEQUENCE [LARGE SCALE GENOMIC DNA]</scope>
    <source>
        <strain evidence="2 3">MIT 09-6949</strain>
    </source>
</reference>
<comment type="similarity">
    <text evidence="1">Belongs to the short-chain dehydrogenases/reductases (SDR) family.</text>
</comment>
<dbReference type="OrthoDB" id="9804774at2"/>
<keyword evidence="3" id="KW-1185">Reference proteome</keyword>
<gene>
    <name evidence="2" type="ORF">LS71_008675</name>
</gene>
<dbReference type="InterPro" id="IPR050259">
    <property type="entry name" value="SDR"/>
</dbReference>
<dbReference type="STRING" id="1677920.LS71_08890"/>
<dbReference type="Proteomes" id="UP000029733">
    <property type="component" value="Unassembled WGS sequence"/>
</dbReference>
<evidence type="ECO:0000313" key="2">
    <source>
        <dbReference type="EMBL" id="TLD95161.1"/>
    </source>
</evidence>
<dbReference type="EMBL" id="JRPR02000011">
    <property type="protein sequence ID" value="TLD95161.1"/>
    <property type="molecule type" value="Genomic_DNA"/>
</dbReference>
<organism evidence="2 3">
    <name type="scientific">Helicobacter jaachi</name>
    <dbReference type="NCBI Taxonomy" id="1677920"/>
    <lineage>
        <taxon>Bacteria</taxon>
        <taxon>Pseudomonadati</taxon>
        <taxon>Campylobacterota</taxon>
        <taxon>Epsilonproteobacteria</taxon>
        <taxon>Campylobacterales</taxon>
        <taxon>Helicobacteraceae</taxon>
        <taxon>Helicobacter</taxon>
    </lineage>
</organism>
<dbReference type="Gene3D" id="3.40.50.720">
    <property type="entry name" value="NAD(P)-binding Rossmann-like Domain"/>
    <property type="match status" value="1"/>
</dbReference>